<evidence type="ECO:0000313" key="4">
    <source>
        <dbReference type="Proteomes" id="UP000321595"/>
    </source>
</evidence>
<keyword evidence="1" id="KW-0472">Membrane</keyword>
<gene>
    <name evidence="3" type="ORF">FRD01_11135</name>
</gene>
<dbReference type="InterPro" id="IPR039447">
    <property type="entry name" value="UreH-like_TM_dom"/>
</dbReference>
<feature type="transmembrane region" description="Helical" evidence="1">
    <location>
        <begin position="200"/>
        <end position="223"/>
    </location>
</feature>
<dbReference type="AlphaFoldDB" id="A0A5B8XRH5"/>
<feature type="domain" description="Urease accessory protein UreH-like transmembrane" evidence="2">
    <location>
        <begin position="8"/>
        <end position="209"/>
    </location>
</feature>
<protein>
    <submittedName>
        <fullName evidence="3">Sulfite exporter TauE/SafE family protein</fullName>
    </submittedName>
</protein>
<dbReference type="RefSeq" id="WP_146959614.1">
    <property type="nucleotide sequence ID" value="NZ_CP042467.1"/>
</dbReference>
<dbReference type="EMBL" id="CP042467">
    <property type="protein sequence ID" value="QED27777.1"/>
    <property type="molecule type" value="Genomic_DNA"/>
</dbReference>
<feature type="transmembrane region" description="Helical" evidence="1">
    <location>
        <begin position="52"/>
        <end position="72"/>
    </location>
</feature>
<dbReference type="Pfam" id="PF13386">
    <property type="entry name" value="DsbD_2"/>
    <property type="match status" value="1"/>
</dbReference>
<dbReference type="Proteomes" id="UP000321595">
    <property type="component" value="Chromosome"/>
</dbReference>
<keyword evidence="1" id="KW-1133">Transmembrane helix</keyword>
<feature type="transmembrane region" description="Helical" evidence="1">
    <location>
        <begin position="165"/>
        <end position="188"/>
    </location>
</feature>
<feature type="transmembrane region" description="Helical" evidence="1">
    <location>
        <begin position="78"/>
        <end position="97"/>
    </location>
</feature>
<keyword evidence="4" id="KW-1185">Reference proteome</keyword>
<dbReference type="KEGG" id="bbae:FRD01_11135"/>
<dbReference type="PANTHER" id="PTHR42208:SF1">
    <property type="entry name" value="HEAVY METAL TRANSPORTER"/>
    <property type="match status" value="1"/>
</dbReference>
<name>A0A5B8XRH5_9DELT</name>
<evidence type="ECO:0000256" key="1">
    <source>
        <dbReference type="SAM" id="Phobius"/>
    </source>
</evidence>
<accession>A0A5B8XRH5</accession>
<sequence length="242" mass="25910">MNAYSQVVSIGLLWVTIHCAGMCGPIIAGVTTSRHKTGSIWSRVPRVLAYQLGRAVTYAGFGVAAGLLGAVFESQIRTFANAAGLVLSLALIGVGISQVPWVRRRFKPGGNFGVDFSSKLLGLLKGTRGMGDFPRLFLTGLLLGFLPCMLMFWVLSVAASTASALHGAGVMVLLVVMTTPVLIFSSLMAGLPIRRFGEHLVPVALILSGVWMGLVAIASNGWIDHIHLQFKMFGEGYVFMLW</sequence>
<keyword evidence="1" id="KW-0812">Transmembrane</keyword>
<dbReference type="PANTHER" id="PTHR42208">
    <property type="entry name" value="HEAVY METAL TRANSPORTER-RELATED"/>
    <property type="match status" value="1"/>
</dbReference>
<feature type="transmembrane region" description="Helical" evidence="1">
    <location>
        <begin position="12"/>
        <end position="31"/>
    </location>
</feature>
<feature type="transmembrane region" description="Helical" evidence="1">
    <location>
        <begin position="136"/>
        <end position="159"/>
    </location>
</feature>
<evidence type="ECO:0000259" key="2">
    <source>
        <dbReference type="Pfam" id="PF13386"/>
    </source>
</evidence>
<reference evidence="3 4" key="1">
    <citation type="submission" date="2019-08" db="EMBL/GenBank/DDBJ databases">
        <authorList>
            <person name="Liang Q."/>
        </authorList>
    </citation>
    <scope>NUCLEOTIDE SEQUENCE [LARGE SCALE GENOMIC DNA]</scope>
    <source>
        <strain evidence="3 4">V1718</strain>
    </source>
</reference>
<evidence type="ECO:0000313" key="3">
    <source>
        <dbReference type="EMBL" id="QED27777.1"/>
    </source>
</evidence>
<proteinExistence type="predicted"/>
<organism evidence="3 4">
    <name type="scientific">Microvenator marinus</name>
    <dbReference type="NCBI Taxonomy" id="2600177"/>
    <lineage>
        <taxon>Bacteria</taxon>
        <taxon>Deltaproteobacteria</taxon>
        <taxon>Bradymonadales</taxon>
        <taxon>Microvenatoraceae</taxon>
        <taxon>Microvenator</taxon>
    </lineage>
</organism>
<dbReference type="OrthoDB" id="5502499at2"/>